<keyword evidence="3" id="KW-1185">Reference proteome</keyword>
<evidence type="ECO:0000259" key="1">
    <source>
        <dbReference type="Pfam" id="PF03374"/>
    </source>
</evidence>
<name>D2Z2C3_9BACT</name>
<evidence type="ECO:0000313" key="3">
    <source>
        <dbReference type="Proteomes" id="UP000006427"/>
    </source>
</evidence>
<dbReference type="OrthoDB" id="1078540at2"/>
<dbReference type="RefSeq" id="WP_005658536.1">
    <property type="nucleotide sequence ID" value="NZ_ABTR02000001.1"/>
</dbReference>
<reference evidence="2 3" key="1">
    <citation type="journal article" date="2010" name="Stand. Genomic Sci.">
        <title>Permanent draft genome sequence of Dethiosulfovibrio peptidovorans type strain (SEBR 4207).</title>
        <authorList>
            <person name="Labutti K."/>
            <person name="Mayilraj S."/>
            <person name="Clum A."/>
            <person name="Lucas S."/>
            <person name="Glavina Del Rio T."/>
            <person name="Nolan M."/>
            <person name="Tice H."/>
            <person name="Cheng J.F."/>
            <person name="Pitluck S."/>
            <person name="Liolios K."/>
            <person name="Ivanova N."/>
            <person name="Mavromatis K."/>
            <person name="Mikhailova N."/>
            <person name="Pati A."/>
            <person name="Goodwin L."/>
            <person name="Chen A."/>
            <person name="Palaniappan K."/>
            <person name="Land M."/>
            <person name="Hauser L."/>
            <person name="Chang Y.J."/>
            <person name="Jeffries C.D."/>
            <person name="Rohde M."/>
            <person name="Spring S."/>
            <person name="Goker M."/>
            <person name="Woyke T."/>
            <person name="Bristow J."/>
            <person name="Eisen J.A."/>
            <person name="Markowitz V."/>
            <person name="Hugenholtz P."/>
            <person name="Kyrpides N.C."/>
            <person name="Klenk H.P."/>
            <person name="Lapidus A."/>
        </authorList>
    </citation>
    <scope>NUCLEOTIDE SEQUENCE [LARGE SCALE GENOMIC DNA]</scope>
    <source>
        <strain evidence="2 3">DSM 11002</strain>
    </source>
</reference>
<dbReference type="Pfam" id="PF03374">
    <property type="entry name" value="ANT"/>
    <property type="match status" value="1"/>
</dbReference>
<dbReference type="GO" id="GO:0003677">
    <property type="term" value="F:DNA binding"/>
    <property type="evidence" value="ECO:0007669"/>
    <property type="project" value="InterPro"/>
</dbReference>
<dbReference type="STRING" id="469381.Dpep_0047"/>
<dbReference type="eggNOG" id="COG3646">
    <property type="taxonomic scope" value="Bacteria"/>
</dbReference>
<dbReference type="InterPro" id="IPR014054">
    <property type="entry name" value="Phage_regulatory_Rha"/>
</dbReference>
<accession>D2Z2C3</accession>
<dbReference type="AlphaFoldDB" id="D2Z2C3"/>
<gene>
    <name evidence="2" type="ORF">Dpep_0047</name>
</gene>
<protein>
    <submittedName>
        <fullName evidence="2">Phage regulatory protein, Rha family</fullName>
    </submittedName>
</protein>
<dbReference type="PaxDb" id="469381-Dpep_0047"/>
<dbReference type="eggNOG" id="COG3645">
    <property type="taxonomic scope" value="Bacteria"/>
</dbReference>
<dbReference type="Proteomes" id="UP000006427">
    <property type="component" value="Unassembled WGS sequence"/>
</dbReference>
<comment type="caution">
    <text evidence="2">The sequence shown here is derived from an EMBL/GenBank/DDBJ whole genome shotgun (WGS) entry which is preliminary data.</text>
</comment>
<dbReference type="InterPro" id="IPR005039">
    <property type="entry name" value="Ant_C"/>
</dbReference>
<dbReference type="Pfam" id="PF09669">
    <property type="entry name" value="Phage_pRha"/>
    <property type="match status" value="1"/>
</dbReference>
<organism evidence="2 3">
    <name type="scientific">Dethiosulfovibrio peptidovorans DSM 11002</name>
    <dbReference type="NCBI Taxonomy" id="469381"/>
    <lineage>
        <taxon>Bacteria</taxon>
        <taxon>Thermotogati</taxon>
        <taxon>Synergistota</taxon>
        <taxon>Synergistia</taxon>
        <taxon>Synergistales</taxon>
        <taxon>Dethiosulfovibrionaceae</taxon>
        <taxon>Dethiosulfovibrio</taxon>
    </lineage>
</organism>
<sequence length="254" mass="28581">MNNKLGIVVKDEKVVVSSRDVARVFEKPHNDVLKTIRALGCSETFALGNFSQSSYFNEQNREMPEYLMTRDGFTLLAMGYTGARAMAFKEQYIKAFNKMEAELKDRGMFGEFAEQIPKSMSEALILAGQLEEKRAALAAKVEQDAPKVRFAESVETSHTSILIGDLAKLLRQNGIDIGQNRLFSWLRESGFLMKNGSSRNMPTQRAMNMKLFEVKERTINNPDGTVRITRTTKVTGRGQVYFVNKFLGVDAVAQ</sequence>
<dbReference type="NCBIfam" id="TIGR02681">
    <property type="entry name" value="phage_pRha"/>
    <property type="match status" value="1"/>
</dbReference>
<feature type="domain" description="Antirepressor protein C-terminal" evidence="1">
    <location>
        <begin position="139"/>
        <end position="247"/>
    </location>
</feature>
<evidence type="ECO:0000313" key="2">
    <source>
        <dbReference type="EMBL" id="EFC90079.1"/>
    </source>
</evidence>
<proteinExistence type="predicted"/>
<dbReference type="EMBL" id="ABTR02000001">
    <property type="protein sequence ID" value="EFC90079.1"/>
    <property type="molecule type" value="Genomic_DNA"/>
</dbReference>